<dbReference type="InterPro" id="IPR050983">
    <property type="entry name" value="GST_Omega/HSP26"/>
</dbReference>
<dbReference type="SFLD" id="SFLDS00019">
    <property type="entry name" value="Glutathione_Transferase_(cytos"/>
    <property type="match status" value="1"/>
</dbReference>
<evidence type="ECO:0000259" key="1">
    <source>
        <dbReference type="PROSITE" id="PS50404"/>
    </source>
</evidence>
<proteinExistence type="predicted"/>
<accession>A0A1C7MK63</accession>
<dbReference type="SUPFAM" id="SSF47616">
    <property type="entry name" value="GST C-terminal domain-like"/>
    <property type="match status" value="1"/>
</dbReference>
<gene>
    <name evidence="2" type="primary">se</name>
    <name evidence="2" type="ORF">A0H81_02697</name>
</gene>
<dbReference type="PANTHER" id="PTHR43968">
    <property type="match status" value="1"/>
</dbReference>
<dbReference type="PANTHER" id="PTHR43968:SF6">
    <property type="entry name" value="GLUTATHIONE S-TRANSFERASE OMEGA"/>
    <property type="match status" value="1"/>
</dbReference>
<evidence type="ECO:0000313" key="3">
    <source>
        <dbReference type="Proteomes" id="UP000092993"/>
    </source>
</evidence>
<reference evidence="2 3" key="1">
    <citation type="submission" date="2016-03" db="EMBL/GenBank/DDBJ databases">
        <title>Whole genome sequencing of Grifola frondosa 9006-11.</title>
        <authorList>
            <person name="Min B."/>
            <person name="Park H."/>
            <person name="Kim J.-G."/>
            <person name="Cho H."/>
            <person name="Oh Y.-L."/>
            <person name="Kong W.-S."/>
            <person name="Choi I.-G."/>
        </authorList>
    </citation>
    <scope>NUCLEOTIDE SEQUENCE [LARGE SCALE GENOMIC DNA]</scope>
    <source>
        <strain evidence="2 3">9006-11</strain>
    </source>
</reference>
<name>A0A1C7MK63_GRIFR</name>
<dbReference type="SFLD" id="SFLDG00358">
    <property type="entry name" value="Main_(cytGST)"/>
    <property type="match status" value="1"/>
</dbReference>
<dbReference type="InterPro" id="IPR036249">
    <property type="entry name" value="Thioredoxin-like_sf"/>
</dbReference>
<evidence type="ECO:0000313" key="2">
    <source>
        <dbReference type="EMBL" id="OBZ77265.1"/>
    </source>
</evidence>
<dbReference type="CDD" id="cd00299">
    <property type="entry name" value="GST_C_family"/>
    <property type="match status" value="1"/>
</dbReference>
<dbReference type="InterPro" id="IPR036282">
    <property type="entry name" value="Glutathione-S-Trfase_C_sf"/>
</dbReference>
<sequence length="240" mass="26824">MPEQITLYTAKICPYAHRVELALEEARAKYTKFQIDLQNKPQWYAPQVNPASKVPAIAYGGPQVPPDQPSPDSIKLAESLVLLEFVSDLYPDSGLLPKDPVLRAKARFFIDAVSTKLVPAWGAYFSRHGPVDDFLKAIETIQALLPESGFAIGPYSIADAALTPHLARLRVSLKNDLGTYAEGEGQKTLQILSSDRFARFARYYKDLVARENFKATFDEEYVTDVYKKRFANLRTQGAGH</sequence>
<dbReference type="Gene3D" id="3.40.30.10">
    <property type="entry name" value="Glutaredoxin"/>
    <property type="match status" value="1"/>
</dbReference>
<protein>
    <submittedName>
        <fullName evidence="2">Pyrimidodiazepine synthase</fullName>
    </submittedName>
</protein>
<dbReference type="CDD" id="cd00570">
    <property type="entry name" value="GST_N_family"/>
    <property type="match status" value="1"/>
</dbReference>
<dbReference type="OMA" id="YPEDHAK"/>
<dbReference type="GO" id="GO:0005737">
    <property type="term" value="C:cytoplasm"/>
    <property type="evidence" value="ECO:0007669"/>
    <property type="project" value="TreeGrafter"/>
</dbReference>
<dbReference type="OrthoDB" id="202840at2759"/>
<dbReference type="PROSITE" id="PS50404">
    <property type="entry name" value="GST_NTER"/>
    <property type="match status" value="1"/>
</dbReference>
<feature type="domain" description="GST N-terminal" evidence="1">
    <location>
        <begin position="3"/>
        <end position="94"/>
    </location>
</feature>
<dbReference type="InterPro" id="IPR040079">
    <property type="entry name" value="Glutathione_S-Trfase"/>
</dbReference>
<dbReference type="AlphaFoldDB" id="A0A1C7MK63"/>
<dbReference type="SUPFAM" id="SSF52833">
    <property type="entry name" value="Thioredoxin-like"/>
    <property type="match status" value="1"/>
</dbReference>
<comment type="caution">
    <text evidence="2">The sequence shown here is derived from an EMBL/GenBank/DDBJ whole genome shotgun (WGS) entry which is preliminary data.</text>
</comment>
<dbReference type="EMBL" id="LUGG01000002">
    <property type="protein sequence ID" value="OBZ77265.1"/>
    <property type="molecule type" value="Genomic_DNA"/>
</dbReference>
<dbReference type="STRING" id="5627.A0A1C7MK63"/>
<organism evidence="2 3">
    <name type="scientific">Grifola frondosa</name>
    <name type="common">Maitake</name>
    <name type="synonym">Polyporus frondosus</name>
    <dbReference type="NCBI Taxonomy" id="5627"/>
    <lineage>
        <taxon>Eukaryota</taxon>
        <taxon>Fungi</taxon>
        <taxon>Dikarya</taxon>
        <taxon>Basidiomycota</taxon>
        <taxon>Agaricomycotina</taxon>
        <taxon>Agaricomycetes</taxon>
        <taxon>Polyporales</taxon>
        <taxon>Grifolaceae</taxon>
        <taxon>Grifola</taxon>
    </lineage>
</organism>
<dbReference type="InterPro" id="IPR004045">
    <property type="entry name" value="Glutathione_S-Trfase_N"/>
</dbReference>
<dbReference type="Proteomes" id="UP000092993">
    <property type="component" value="Unassembled WGS sequence"/>
</dbReference>
<dbReference type="Gene3D" id="1.20.1050.10">
    <property type="match status" value="1"/>
</dbReference>
<dbReference type="Pfam" id="PF13417">
    <property type="entry name" value="GST_N_3"/>
    <property type="match status" value="1"/>
</dbReference>
<keyword evidence="3" id="KW-1185">Reference proteome</keyword>